<proteinExistence type="predicted"/>
<evidence type="ECO:0000256" key="6">
    <source>
        <dbReference type="ARBA" id="ARBA00023004"/>
    </source>
</evidence>
<keyword evidence="3" id="KW-0808">Transferase</keyword>
<evidence type="ECO:0000256" key="4">
    <source>
        <dbReference type="ARBA" id="ARBA00022691"/>
    </source>
</evidence>
<evidence type="ECO:0000256" key="1">
    <source>
        <dbReference type="ARBA" id="ARBA00001966"/>
    </source>
</evidence>
<dbReference type="AlphaFoldDB" id="A0A510JDP3"/>
<dbReference type="KEGG" id="lhf:JCM16775_0012"/>
<dbReference type="InterPro" id="IPR058240">
    <property type="entry name" value="rSAM_sf"/>
</dbReference>
<keyword evidence="11" id="KW-1185">Reference proteome</keyword>
<dbReference type="EMBL" id="AP019823">
    <property type="protein sequence ID" value="BBM37337.1"/>
    <property type="molecule type" value="Genomic_DNA"/>
</dbReference>
<evidence type="ECO:0000313" key="11">
    <source>
        <dbReference type="Proteomes" id="UP000321892"/>
    </source>
</evidence>
<dbReference type="CDD" id="cd01335">
    <property type="entry name" value="Radical_SAM"/>
    <property type="match status" value="1"/>
</dbReference>
<dbReference type="GO" id="GO:0046872">
    <property type="term" value="F:metal ion binding"/>
    <property type="evidence" value="ECO:0007669"/>
    <property type="project" value="UniProtKB-KW"/>
</dbReference>
<dbReference type="InterPro" id="IPR023404">
    <property type="entry name" value="rSAM_horseshoe"/>
</dbReference>
<feature type="domain" description="Radical SAM core" evidence="9">
    <location>
        <begin position="155"/>
        <end position="375"/>
    </location>
</feature>
<reference evidence="10 11" key="1">
    <citation type="submission" date="2019-07" db="EMBL/GenBank/DDBJ databases">
        <title>Complete Genome Sequence of Leptotrichia hofstadii Strain JCM16775.</title>
        <authorList>
            <person name="Watanabe S."/>
            <person name="Cui L."/>
        </authorList>
    </citation>
    <scope>NUCLEOTIDE SEQUENCE [LARGE SCALE GENOMIC DNA]</scope>
    <source>
        <strain evidence="10 11">JCM16775</strain>
    </source>
</reference>
<dbReference type="SMART" id="SM00729">
    <property type="entry name" value="Elp3"/>
    <property type="match status" value="1"/>
</dbReference>
<name>A0A510JDP3_9FUSO</name>
<keyword evidence="2" id="KW-0489">Methyltransferase</keyword>
<accession>A0A510JDP3</accession>
<evidence type="ECO:0000313" key="10">
    <source>
        <dbReference type="EMBL" id="BBM37337.1"/>
    </source>
</evidence>
<sequence length="440" mass="50590">MKVALLAPAGAMYRFNGTFKKAIHYAPLTLSTLAAYIPEDIEVVIHDETIEKIPLELDADIVVMTSITGTSERVYKYARYFKSKGKKVILGGPHPTLCPEEAIQHCDSVVIGRSEWLFTEIMEDARNNSLKKFYVQKENSLENLKLPKRELLKKERYVSINSIEATKGCSFDCSFCVGKALYPKLLKRPINEIIAEIETFKKKEVLFIDLNLIADRNYAKKLFIELTPLKKWWFGLATSNLVHDDEMIRLMAKSGCKGLLIGFEAVSKESLRAMNKGVNVMADYHLLMKKLHHYDIAVNGTFTFGADGDDKDIFKRTVEEVIKMKVDLPRYSILTPFPKTKLYNDLEKQGRIFEKNWTMYDVQHAVFHPKKMTAQELQEGGIYAWRETYKVSSIFKRIARFSVIAPIMLNTNLGYRHYADKLEEFTFEKMTDNSDIPNVD</sequence>
<evidence type="ECO:0000256" key="5">
    <source>
        <dbReference type="ARBA" id="ARBA00022723"/>
    </source>
</evidence>
<dbReference type="GO" id="GO:0051539">
    <property type="term" value="F:4 iron, 4 sulfur cluster binding"/>
    <property type="evidence" value="ECO:0007669"/>
    <property type="project" value="UniProtKB-KW"/>
</dbReference>
<keyword evidence="6" id="KW-0408">Iron</keyword>
<dbReference type="GO" id="GO:0003824">
    <property type="term" value="F:catalytic activity"/>
    <property type="evidence" value="ECO:0007669"/>
    <property type="project" value="InterPro"/>
</dbReference>
<evidence type="ECO:0000259" key="8">
    <source>
        <dbReference type="PROSITE" id="PS51332"/>
    </source>
</evidence>
<dbReference type="CDD" id="cd02068">
    <property type="entry name" value="radical_SAM_B12_BD"/>
    <property type="match status" value="1"/>
</dbReference>
<dbReference type="PANTHER" id="PTHR43409">
    <property type="entry name" value="ANAEROBIC MAGNESIUM-PROTOPORPHYRIN IX MONOMETHYL ESTER CYCLASE-RELATED"/>
    <property type="match status" value="1"/>
</dbReference>
<evidence type="ECO:0000259" key="9">
    <source>
        <dbReference type="PROSITE" id="PS51918"/>
    </source>
</evidence>
<dbReference type="RefSeq" id="WP_026745518.1">
    <property type="nucleotide sequence ID" value="NZ_AP019823.1"/>
</dbReference>
<dbReference type="SFLD" id="SFLDS00029">
    <property type="entry name" value="Radical_SAM"/>
    <property type="match status" value="1"/>
</dbReference>
<protein>
    <submittedName>
        <fullName evidence="10">Radical SAM protein</fullName>
    </submittedName>
</protein>
<evidence type="ECO:0000256" key="3">
    <source>
        <dbReference type="ARBA" id="ARBA00022679"/>
    </source>
</evidence>
<dbReference type="InterPro" id="IPR007197">
    <property type="entry name" value="rSAM"/>
</dbReference>
<dbReference type="Proteomes" id="UP000321892">
    <property type="component" value="Chromosome"/>
</dbReference>
<comment type="cofactor">
    <cofactor evidence="1">
        <name>[4Fe-4S] cluster</name>
        <dbReference type="ChEBI" id="CHEBI:49883"/>
    </cofactor>
</comment>
<dbReference type="GO" id="GO:0005829">
    <property type="term" value="C:cytosol"/>
    <property type="evidence" value="ECO:0007669"/>
    <property type="project" value="TreeGrafter"/>
</dbReference>
<dbReference type="Pfam" id="PF02310">
    <property type="entry name" value="B12-binding"/>
    <property type="match status" value="1"/>
</dbReference>
<dbReference type="OrthoDB" id="9801424at2"/>
<dbReference type="Pfam" id="PF04055">
    <property type="entry name" value="Radical_SAM"/>
    <property type="match status" value="1"/>
</dbReference>
<dbReference type="InterPro" id="IPR006158">
    <property type="entry name" value="Cobalamin-bd"/>
</dbReference>
<dbReference type="InterPro" id="IPR006638">
    <property type="entry name" value="Elp3/MiaA/NifB-like_rSAM"/>
</dbReference>
<dbReference type="GO" id="GO:0031419">
    <property type="term" value="F:cobalamin binding"/>
    <property type="evidence" value="ECO:0007669"/>
    <property type="project" value="InterPro"/>
</dbReference>
<evidence type="ECO:0000256" key="2">
    <source>
        <dbReference type="ARBA" id="ARBA00022603"/>
    </source>
</evidence>
<dbReference type="SFLD" id="SFLDG01123">
    <property type="entry name" value="methyltransferase_(Class_B)"/>
    <property type="match status" value="1"/>
</dbReference>
<keyword evidence="5" id="KW-0479">Metal-binding</keyword>
<dbReference type="Gene3D" id="3.80.30.20">
    <property type="entry name" value="tm_1862 like domain"/>
    <property type="match status" value="1"/>
</dbReference>
<dbReference type="PROSITE" id="PS51332">
    <property type="entry name" value="B12_BINDING"/>
    <property type="match status" value="1"/>
</dbReference>
<dbReference type="InterPro" id="IPR051198">
    <property type="entry name" value="BchE-like"/>
</dbReference>
<feature type="domain" description="B12-binding" evidence="8">
    <location>
        <begin position="1"/>
        <end position="132"/>
    </location>
</feature>
<organism evidence="10 11">
    <name type="scientific">Leptotrichia hofstadii</name>
    <dbReference type="NCBI Taxonomy" id="157688"/>
    <lineage>
        <taxon>Bacteria</taxon>
        <taxon>Fusobacteriati</taxon>
        <taxon>Fusobacteriota</taxon>
        <taxon>Fusobacteriia</taxon>
        <taxon>Fusobacteriales</taxon>
        <taxon>Leptotrichiaceae</taxon>
        <taxon>Leptotrichia</taxon>
    </lineage>
</organism>
<gene>
    <name evidence="10" type="ORF">JCM16775_0012</name>
</gene>
<dbReference type="SUPFAM" id="SSF102114">
    <property type="entry name" value="Radical SAM enzymes"/>
    <property type="match status" value="1"/>
</dbReference>
<evidence type="ECO:0000256" key="7">
    <source>
        <dbReference type="ARBA" id="ARBA00023014"/>
    </source>
</evidence>
<dbReference type="PANTHER" id="PTHR43409:SF7">
    <property type="entry name" value="BLL1977 PROTEIN"/>
    <property type="match status" value="1"/>
</dbReference>
<dbReference type="PROSITE" id="PS51918">
    <property type="entry name" value="RADICAL_SAM"/>
    <property type="match status" value="1"/>
</dbReference>
<keyword evidence="7" id="KW-0411">Iron-sulfur</keyword>
<dbReference type="InterPro" id="IPR034466">
    <property type="entry name" value="Methyltransferase_Class_B"/>
</dbReference>
<dbReference type="SFLD" id="SFLDG01082">
    <property type="entry name" value="B12-binding_domain_containing"/>
    <property type="match status" value="1"/>
</dbReference>
<dbReference type="Gene3D" id="3.40.50.280">
    <property type="entry name" value="Cobalamin-binding domain"/>
    <property type="match status" value="1"/>
</dbReference>
<keyword evidence="4" id="KW-0949">S-adenosyl-L-methionine</keyword>